<evidence type="ECO:0000256" key="3">
    <source>
        <dbReference type="ARBA" id="ARBA00022679"/>
    </source>
</evidence>
<dbReference type="InterPro" id="IPR051052">
    <property type="entry name" value="Diverse_substrate_MTase"/>
</dbReference>
<dbReference type="Proteomes" id="UP000584642">
    <property type="component" value="Unassembled WGS sequence"/>
</dbReference>
<dbReference type="Gene3D" id="3.40.50.150">
    <property type="entry name" value="Vaccinia Virus protein VP39"/>
    <property type="match status" value="1"/>
</dbReference>
<accession>A0ABX2T5K4</accession>
<dbReference type="PANTHER" id="PTHR44942:SF4">
    <property type="entry name" value="METHYLTRANSFERASE TYPE 11 DOMAIN-CONTAINING PROTEIN"/>
    <property type="match status" value="1"/>
</dbReference>
<evidence type="ECO:0000313" key="5">
    <source>
        <dbReference type="EMBL" id="NYZ19607.1"/>
    </source>
</evidence>
<feature type="domain" description="Methyltransferase type 11" evidence="4">
    <location>
        <begin position="43"/>
        <end position="131"/>
    </location>
</feature>
<dbReference type="GO" id="GO:0032259">
    <property type="term" value="P:methylation"/>
    <property type="evidence" value="ECO:0007669"/>
    <property type="project" value="UniProtKB-KW"/>
</dbReference>
<dbReference type="EMBL" id="JABFDB010000004">
    <property type="protein sequence ID" value="NYZ19607.1"/>
    <property type="molecule type" value="Genomic_DNA"/>
</dbReference>
<sequence>MSGGGFKDLFSGHAAAYAEHRPTYPPELAAILAERACGQGLAVDCGCGSGQLSVLLADRFDRVVATDASAGQIAHAFAHPRVEYRVTPAERSGLDDHVADLVVAAQAAHWFDLPAFWDEADRITRPGGLVALVSYGMPSVLPEMDTMIRAFHDDTLGPYWSPERWLVVEGYRSIAFPFRELEPPPVAMAIDWTLGALLHYLNTWSAMKPAAQALGASPLPDFAERIAPLWGDPGSTRTVRWPLTLRLGVAGSRSFTGV</sequence>
<gene>
    <name evidence="5" type="ORF">HND93_07775</name>
</gene>
<dbReference type="PANTHER" id="PTHR44942">
    <property type="entry name" value="METHYLTRANSF_11 DOMAIN-CONTAINING PROTEIN"/>
    <property type="match status" value="1"/>
</dbReference>
<organism evidence="5 6">
    <name type="scientific">Azospirillum oleiclasticum</name>
    <dbReference type="NCBI Taxonomy" id="2735135"/>
    <lineage>
        <taxon>Bacteria</taxon>
        <taxon>Pseudomonadati</taxon>
        <taxon>Pseudomonadota</taxon>
        <taxon>Alphaproteobacteria</taxon>
        <taxon>Rhodospirillales</taxon>
        <taxon>Azospirillaceae</taxon>
        <taxon>Azospirillum</taxon>
    </lineage>
</organism>
<evidence type="ECO:0000259" key="4">
    <source>
        <dbReference type="Pfam" id="PF08241"/>
    </source>
</evidence>
<dbReference type="RefSeq" id="WP_180281384.1">
    <property type="nucleotide sequence ID" value="NZ_JABFDB010000004.1"/>
</dbReference>
<dbReference type="InterPro" id="IPR029063">
    <property type="entry name" value="SAM-dependent_MTases_sf"/>
</dbReference>
<dbReference type="GO" id="GO:0008168">
    <property type="term" value="F:methyltransferase activity"/>
    <property type="evidence" value="ECO:0007669"/>
    <property type="project" value="UniProtKB-KW"/>
</dbReference>
<comment type="similarity">
    <text evidence="1">Belongs to the methyltransferase superfamily.</text>
</comment>
<dbReference type="SUPFAM" id="SSF53335">
    <property type="entry name" value="S-adenosyl-L-methionine-dependent methyltransferases"/>
    <property type="match status" value="1"/>
</dbReference>
<evidence type="ECO:0000313" key="6">
    <source>
        <dbReference type="Proteomes" id="UP000584642"/>
    </source>
</evidence>
<dbReference type="CDD" id="cd02440">
    <property type="entry name" value="AdoMet_MTases"/>
    <property type="match status" value="1"/>
</dbReference>
<reference evidence="5 6" key="1">
    <citation type="submission" date="2020-05" db="EMBL/GenBank/DDBJ databases">
        <title>Azospirillum oleiclasticum sp. nov, a nitrogen-fixing and heavy crude oil-emulsifying bacterium isolated from the crude oil of Yumen Oilfield.</title>
        <authorList>
            <person name="Wu D."/>
            <person name="Cai M."/>
            <person name="Zhang X."/>
        </authorList>
    </citation>
    <scope>NUCLEOTIDE SEQUENCE [LARGE SCALE GENOMIC DNA]</scope>
    <source>
        <strain evidence="5 6">ROY-1-1-2</strain>
    </source>
</reference>
<comment type="caution">
    <text evidence="5">The sequence shown here is derived from an EMBL/GenBank/DDBJ whole genome shotgun (WGS) entry which is preliminary data.</text>
</comment>
<keyword evidence="2 5" id="KW-0489">Methyltransferase</keyword>
<dbReference type="InterPro" id="IPR013216">
    <property type="entry name" value="Methyltransf_11"/>
</dbReference>
<proteinExistence type="inferred from homology"/>
<protein>
    <submittedName>
        <fullName evidence="5">Class I SAM-dependent methyltransferase</fullName>
    </submittedName>
</protein>
<evidence type="ECO:0000256" key="2">
    <source>
        <dbReference type="ARBA" id="ARBA00022603"/>
    </source>
</evidence>
<evidence type="ECO:0000256" key="1">
    <source>
        <dbReference type="ARBA" id="ARBA00008361"/>
    </source>
</evidence>
<keyword evidence="6" id="KW-1185">Reference proteome</keyword>
<dbReference type="Pfam" id="PF08241">
    <property type="entry name" value="Methyltransf_11"/>
    <property type="match status" value="1"/>
</dbReference>
<name>A0ABX2T5K4_9PROT</name>
<keyword evidence="3" id="KW-0808">Transferase</keyword>